<dbReference type="EMBL" id="JACHIF010000009">
    <property type="protein sequence ID" value="MBB5039651.1"/>
    <property type="molecule type" value="Genomic_DNA"/>
</dbReference>
<evidence type="ECO:0000313" key="1">
    <source>
        <dbReference type="EMBL" id="MBB5039651.1"/>
    </source>
</evidence>
<comment type="caution">
    <text evidence="1">The sequence shown here is derived from an EMBL/GenBank/DDBJ whole genome shotgun (WGS) entry which is preliminary data.</text>
</comment>
<reference evidence="1 2" key="1">
    <citation type="submission" date="2020-08" db="EMBL/GenBank/DDBJ databases">
        <title>Genomic Encyclopedia of Type Strains, Phase IV (KMG-IV): sequencing the most valuable type-strain genomes for metagenomic binning, comparative biology and taxonomic classification.</title>
        <authorList>
            <person name="Goeker M."/>
        </authorList>
    </citation>
    <scope>NUCLEOTIDE SEQUENCE [LARGE SCALE GENOMIC DNA]</scope>
    <source>
        <strain evidence="1 2">DSM 12251</strain>
    </source>
</reference>
<proteinExistence type="predicted"/>
<accession>A0A7W8DSA8</accession>
<dbReference type="Proteomes" id="UP000534294">
    <property type="component" value="Unassembled WGS sequence"/>
</dbReference>
<dbReference type="RefSeq" id="WP_184211634.1">
    <property type="nucleotide sequence ID" value="NZ_JACHIF010000009.1"/>
</dbReference>
<name>A0A7W8DSA8_9BACT</name>
<protein>
    <submittedName>
        <fullName evidence="1">Uncharacterized protein</fullName>
    </submittedName>
</protein>
<sequence>MSALPAYWISDVHAKFLPDKLQQRGLEVIMVRDCLQRNQKDRYREWKLTAKGEKNPLVMWWIWPLDENAGVLTVGPCPPETLFKVLNEVLLELGAERLGVR</sequence>
<organism evidence="1 2">
    <name type="scientific">Prosthecobacter dejongeii</name>
    <dbReference type="NCBI Taxonomy" id="48465"/>
    <lineage>
        <taxon>Bacteria</taxon>
        <taxon>Pseudomonadati</taxon>
        <taxon>Verrucomicrobiota</taxon>
        <taxon>Verrucomicrobiia</taxon>
        <taxon>Verrucomicrobiales</taxon>
        <taxon>Verrucomicrobiaceae</taxon>
        <taxon>Prosthecobacter</taxon>
    </lineage>
</organism>
<gene>
    <name evidence="1" type="ORF">HNQ64_003926</name>
</gene>
<keyword evidence="2" id="KW-1185">Reference proteome</keyword>
<evidence type="ECO:0000313" key="2">
    <source>
        <dbReference type="Proteomes" id="UP000534294"/>
    </source>
</evidence>
<dbReference type="AlphaFoldDB" id="A0A7W8DSA8"/>